<sequence length="74" mass="8574">MNHIETVEILGRLQGFSGCYQFYVQQQHTDDALKDWGKKLDLLCFPDLYTHGIHGMHAEQTPRLNPTEFVKAQL</sequence>
<keyword evidence="2" id="KW-1185">Reference proteome</keyword>
<organism evidence="1 2">
    <name type="scientific">Huso huso</name>
    <name type="common">Beluga</name>
    <name type="synonym">Acipenser huso</name>
    <dbReference type="NCBI Taxonomy" id="61971"/>
    <lineage>
        <taxon>Eukaryota</taxon>
        <taxon>Metazoa</taxon>
        <taxon>Chordata</taxon>
        <taxon>Craniata</taxon>
        <taxon>Vertebrata</taxon>
        <taxon>Euteleostomi</taxon>
        <taxon>Actinopterygii</taxon>
        <taxon>Chondrostei</taxon>
        <taxon>Acipenseriformes</taxon>
        <taxon>Acipenseridae</taxon>
        <taxon>Huso</taxon>
    </lineage>
</organism>
<dbReference type="Proteomes" id="UP001369086">
    <property type="component" value="Unassembled WGS sequence"/>
</dbReference>
<evidence type="ECO:0000313" key="2">
    <source>
        <dbReference type="Proteomes" id="UP001369086"/>
    </source>
</evidence>
<name>A0ABR0ZY35_HUSHU</name>
<dbReference type="EMBL" id="JAHFZB010000005">
    <property type="protein sequence ID" value="KAK6489727.1"/>
    <property type="molecule type" value="Genomic_DNA"/>
</dbReference>
<comment type="caution">
    <text evidence="1">The sequence shown here is derived from an EMBL/GenBank/DDBJ whole genome shotgun (WGS) entry which is preliminary data.</text>
</comment>
<reference evidence="1 2" key="1">
    <citation type="submission" date="2021-05" db="EMBL/GenBank/DDBJ databases">
        <authorList>
            <person name="Zahm M."/>
            <person name="Klopp C."/>
            <person name="Cabau C."/>
            <person name="Kuhl H."/>
            <person name="Suciu R."/>
            <person name="Ciorpac M."/>
            <person name="Holostenco D."/>
            <person name="Gessner J."/>
            <person name="Wuertz S."/>
            <person name="Hohne C."/>
            <person name="Stock M."/>
            <person name="Gislard M."/>
            <person name="Lluch J."/>
            <person name="Milhes M."/>
            <person name="Lampietro C."/>
            <person name="Lopez Roques C."/>
            <person name="Donnadieu C."/>
            <person name="Du K."/>
            <person name="Schartl M."/>
            <person name="Guiguen Y."/>
        </authorList>
    </citation>
    <scope>NUCLEOTIDE SEQUENCE [LARGE SCALE GENOMIC DNA]</scope>
    <source>
        <strain evidence="1">Hh-F2</strain>
        <tissue evidence="1">Blood</tissue>
    </source>
</reference>
<proteinExistence type="predicted"/>
<accession>A0ABR0ZY35</accession>
<protein>
    <submittedName>
        <fullName evidence="1">Uncharacterized protein</fullName>
    </submittedName>
</protein>
<gene>
    <name evidence="1" type="ORF">HHUSO_G6622</name>
</gene>
<evidence type="ECO:0000313" key="1">
    <source>
        <dbReference type="EMBL" id="KAK6489727.1"/>
    </source>
</evidence>